<protein>
    <submittedName>
        <fullName evidence="1">Type II toxin-antitoxin system PemK/MazF family toxin</fullName>
    </submittedName>
</protein>
<dbReference type="OrthoDB" id="557178at2"/>
<gene>
    <name evidence="1" type="ORF">EXY23_03585</name>
</gene>
<dbReference type="PANTHER" id="PTHR33988">
    <property type="entry name" value="ENDORIBONUCLEASE MAZF-RELATED"/>
    <property type="match status" value="1"/>
</dbReference>
<dbReference type="GO" id="GO:0016075">
    <property type="term" value="P:rRNA catabolic process"/>
    <property type="evidence" value="ECO:0007669"/>
    <property type="project" value="TreeGrafter"/>
</dbReference>
<dbReference type="InterPro" id="IPR003477">
    <property type="entry name" value="PemK-like"/>
</dbReference>
<evidence type="ECO:0000313" key="2">
    <source>
        <dbReference type="Proteomes" id="UP000295023"/>
    </source>
</evidence>
<dbReference type="GO" id="GO:0004521">
    <property type="term" value="F:RNA endonuclease activity"/>
    <property type="evidence" value="ECO:0007669"/>
    <property type="project" value="TreeGrafter"/>
</dbReference>
<dbReference type="Gene3D" id="2.30.30.110">
    <property type="match status" value="1"/>
</dbReference>
<accession>A0A4R4DYG3</accession>
<dbReference type="Pfam" id="PF02452">
    <property type="entry name" value="PemK_toxin"/>
    <property type="match status" value="1"/>
</dbReference>
<dbReference type="GO" id="GO:0003677">
    <property type="term" value="F:DNA binding"/>
    <property type="evidence" value="ECO:0007669"/>
    <property type="project" value="InterPro"/>
</dbReference>
<evidence type="ECO:0000313" key="1">
    <source>
        <dbReference type="EMBL" id="TCZ66168.1"/>
    </source>
</evidence>
<dbReference type="InterPro" id="IPR011067">
    <property type="entry name" value="Plasmid_toxin/cell-grow_inhib"/>
</dbReference>
<sequence>MSLALRAGQIVTADWRDALPKEPNRLRPAIVVEDSELFDPAYPNVLLVPITEDAQLGIPDLSVPIAPTAENGCTKPCFALATHVTATSKARIRPTASAITGAQLEAIRARIAIALGLA</sequence>
<dbReference type="EMBL" id="SKBM01000002">
    <property type="protein sequence ID" value="TCZ66168.1"/>
    <property type="molecule type" value="Genomic_DNA"/>
</dbReference>
<dbReference type="AlphaFoldDB" id="A0A4R4DYG3"/>
<reference evidence="1 2" key="1">
    <citation type="submission" date="2019-03" db="EMBL/GenBank/DDBJ databases">
        <title>Paracraurococcus aquatilis NE82 genome sequence.</title>
        <authorList>
            <person name="Zhao Y."/>
            <person name="Du Z."/>
        </authorList>
    </citation>
    <scope>NUCLEOTIDE SEQUENCE [LARGE SCALE GENOMIC DNA]</scope>
    <source>
        <strain evidence="1 2">NE82</strain>
    </source>
</reference>
<name>A0A4R4DYG3_9PROT</name>
<proteinExistence type="predicted"/>
<comment type="caution">
    <text evidence="1">The sequence shown here is derived from an EMBL/GenBank/DDBJ whole genome shotgun (WGS) entry which is preliminary data.</text>
</comment>
<dbReference type="SUPFAM" id="SSF50118">
    <property type="entry name" value="Cell growth inhibitor/plasmid maintenance toxic component"/>
    <property type="match status" value="1"/>
</dbReference>
<dbReference type="PANTHER" id="PTHR33988:SF1">
    <property type="entry name" value="ENDORIBONUCLEASE MAZF7-RELATED"/>
    <property type="match status" value="1"/>
</dbReference>
<organism evidence="1 2">
    <name type="scientific">Roseicella aquatilis</name>
    <dbReference type="NCBI Taxonomy" id="2527868"/>
    <lineage>
        <taxon>Bacteria</taxon>
        <taxon>Pseudomonadati</taxon>
        <taxon>Pseudomonadota</taxon>
        <taxon>Alphaproteobacteria</taxon>
        <taxon>Acetobacterales</taxon>
        <taxon>Roseomonadaceae</taxon>
        <taxon>Roseicella</taxon>
    </lineage>
</organism>
<dbReference type="Proteomes" id="UP000295023">
    <property type="component" value="Unassembled WGS sequence"/>
</dbReference>
<keyword evidence="2" id="KW-1185">Reference proteome</keyword>
<dbReference type="GO" id="GO:0006402">
    <property type="term" value="P:mRNA catabolic process"/>
    <property type="evidence" value="ECO:0007669"/>
    <property type="project" value="TreeGrafter"/>
</dbReference>
<dbReference type="RefSeq" id="WP_132284609.1">
    <property type="nucleotide sequence ID" value="NZ_SKBM01000002.1"/>
</dbReference>